<sequence length="705" mass="80327">MSTSNARASDATPDGMTANRRIINVTHMIPYDPHMKVSETEGLQWSLTTRRGHSALYSGIRSLDSEWNNYHVGFIGPVFEGDKQLEPCQLTSEIKESLEEHLAKAKIAPVWLEDSEHHGHYEGFCKTVLWPLFHYILWENATDGREEKINWEQYLKVNSRFTDKICKIYQPGDLVWIHDYHLLMVPQMLRERIPNAAIGLFIHAPFPSSEIFRCLPRRKEVLNGMLGANQIGFQVQFNSGVFQQFAHSATTTLSDRHDIALKRSNCTRILGYESTPGGVDCKGSIVSVGPFPIGIDTERIERQRKQPEVLQRVAAIKEMFPGKRIIIGRDKLDLVKGVIQKLRAFDKFLSLYPEWQNKVVLIQVTSPALTESPKLERKVAELIAHINATYGSLEYIPVHHYHNNTGEADYFALLSMADIGLITSVRDGMNTTSLEYIMCQQENYGPLILSEFTGMAGSLSASIMVNPWDYTGVARAIDDALRLPTEEKRLKHKQLLKHVTSHTAQFWARSFIKELLTSISNRDQSNVTPYLDMPTLLKKYNTPSQAIPSPQMLELLQKLTNDPKNTVWVVSGRDQESLDSWLGQVKKLGFSAEHGSFLKNPDSDKWINLTEDIDMSWKNDVDEIFTYYTERTQGSSIEYKRSSITWHYRKADPEYGAFQAKECQNHLESAILTKLPVEILAGKKNLEVRPTLVNKVSSIRSKLRM</sequence>
<proteinExistence type="predicted"/>
<accession>A0ACA9JXA0</accession>
<evidence type="ECO:0000313" key="2">
    <source>
        <dbReference type="Proteomes" id="UP000789525"/>
    </source>
</evidence>
<dbReference type="EMBL" id="CAJVPT010000201">
    <property type="protein sequence ID" value="CAG8440488.1"/>
    <property type="molecule type" value="Genomic_DNA"/>
</dbReference>
<dbReference type="Proteomes" id="UP000789525">
    <property type="component" value="Unassembled WGS sequence"/>
</dbReference>
<gene>
    <name evidence="1" type="ORF">ACOLOM_LOCUS191</name>
</gene>
<keyword evidence="2" id="KW-1185">Reference proteome</keyword>
<organism evidence="1 2">
    <name type="scientific">Acaulospora colombiana</name>
    <dbReference type="NCBI Taxonomy" id="27376"/>
    <lineage>
        <taxon>Eukaryota</taxon>
        <taxon>Fungi</taxon>
        <taxon>Fungi incertae sedis</taxon>
        <taxon>Mucoromycota</taxon>
        <taxon>Glomeromycotina</taxon>
        <taxon>Glomeromycetes</taxon>
        <taxon>Diversisporales</taxon>
        <taxon>Acaulosporaceae</taxon>
        <taxon>Acaulospora</taxon>
    </lineage>
</organism>
<reference evidence="1" key="1">
    <citation type="submission" date="2021-06" db="EMBL/GenBank/DDBJ databases">
        <authorList>
            <person name="Kallberg Y."/>
            <person name="Tangrot J."/>
            <person name="Rosling A."/>
        </authorList>
    </citation>
    <scope>NUCLEOTIDE SEQUENCE</scope>
    <source>
        <strain evidence="1">CL356</strain>
    </source>
</reference>
<evidence type="ECO:0000313" key="1">
    <source>
        <dbReference type="EMBL" id="CAG8440488.1"/>
    </source>
</evidence>
<name>A0ACA9JXA0_9GLOM</name>
<comment type="caution">
    <text evidence="1">The sequence shown here is derived from an EMBL/GenBank/DDBJ whole genome shotgun (WGS) entry which is preliminary data.</text>
</comment>
<protein>
    <submittedName>
        <fullName evidence="1">10953_t:CDS:1</fullName>
    </submittedName>
</protein>